<dbReference type="InterPro" id="IPR017946">
    <property type="entry name" value="PLC-like_Pdiesterase_TIM-brl"/>
</dbReference>
<dbReference type="Proteomes" id="UP000288002">
    <property type="component" value="Unassembled WGS sequence"/>
</dbReference>
<name>A0AA94ET12_9PSED</name>
<organism evidence="1 2">
    <name type="scientific">Pseudomonas koreensis</name>
    <dbReference type="NCBI Taxonomy" id="198620"/>
    <lineage>
        <taxon>Bacteria</taxon>
        <taxon>Pseudomonadati</taxon>
        <taxon>Pseudomonadota</taxon>
        <taxon>Gammaproteobacteria</taxon>
        <taxon>Pseudomonadales</taxon>
        <taxon>Pseudomonadaceae</taxon>
        <taxon>Pseudomonas</taxon>
    </lineage>
</organism>
<gene>
    <name evidence="1" type="ORF">A9HBioS_0480</name>
</gene>
<dbReference type="EMBL" id="MKWS01000001">
    <property type="protein sequence ID" value="RVD79956.1"/>
    <property type="molecule type" value="Genomic_DNA"/>
</dbReference>
<dbReference type="AlphaFoldDB" id="A0AA94ET12"/>
<dbReference type="PROSITE" id="PS50007">
    <property type="entry name" value="PIPLC_X_DOMAIN"/>
    <property type="match status" value="1"/>
</dbReference>
<dbReference type="GO" id="GO:0006629">
    <property type="term" value="P:lipid metabolic process"/>
    <property type="evidence" value="ECO:0007669"/>
    <property type="project" value="InterPro"/>
</dbReference>
<reference evidence="1 2" key="1">
    <citation type="submission" date="2016-10" db="EMBL/GenBank/DDBJ databases">
        <title>Search of new enzymes for the oxidation of sulfur compounds.</title>
        <authorList>
            <person name="Novo A."/>
            <person name="Moreira I.S."/>
            <person name="Castro P.M."/>
        </authorList>
    </citation>
    <scope>NUCLEOTIDE SEQUENCE [LARGE SCALE GENOMIC DNA]</scope>
    <source>
        <strain evidence="1 2">A9</strain>
    </source>
</reference>
<protein>
    <recommendedName>
        <fullName evidence="3">Phosphatidylinositol diacylglycerol-lyase</fullName>
    </recommendedName>
</protein>
<dbReference type="PANTHER" id="PTHR13593:SF113">
    <property type="entry name" value="SI:DKEY-266F7.9"/>
    <property type="match status" value="1"/>
</dbReference>
<sequence length="292" mass="33118">MQNTALDNNLLNNALNNWMSTTPGIDNLSLHRLTLPGTHNAGCDWKASYALIPGAHWVACQHTSFYDQLNNGARALDIRLVFNSKGEGLGKLQIQHNGFLSSRTLGNLVTDVERFLKDNPDEFIVLDFHELKGGDQPFDFAWFNKMILHFLRDRLIPAKNRYSSLGQLKEISPSQRVVVHADWHHDLDFEWFSDQIEHAWIGTQTPSASDLQKYIAEVMASPPSPYRPWSLSATSFALLGGPVDIHSALDNWFDPAKSDWLLKCNIVNVDFIEESRLVSFCRTANMIKARNR</sequence>
<dbReference type="InterPro" id="IPR051057">
    <property type="entry name" value="PI-PLC_domain"/>
</dbReference>
<evidence type="ECO:0000313" key="1">
    <source>
        <dbReference type="EMBL" id="RVD79956.1"/>
    </source>
</evidence>
<accession>A0AA94ET12</accession>
<dbReference type="SUPFAM" id="SSF51695">
    <property type="entry name" value="PLC-like phosphodiesterases"/>
    <property type="match status" value="1"/>
</dbReference>
<dbReference type="Gene3D" id="3.20.20.190">
    <property type="entry name" value="Phosphatidylinositol (PI) phosphodiesterase"/>
    <property type="match status" value="1"/>
</dbReference>
<dbReference type="PANTHER" id="PTHR13593">
    <property type="match status" value="1"/>
</dbReference>
<evidence type="ECO:0000313" key="2">
    <source>
        <dbReference type="Proteomes" id="UP000288002"/>
    </source>
</evidence>
<dbReference type="GO" id="GO:0008081">
    <property type="term" value="F:phosphoric diester hydrolase activity"/>
    <property type="evidence" value="ECO:0007669"/>
    <property type="project" value="InterPro"/>
</dbReference>
<dbReference type="CDD" id="cd08557">
    <property type="entry name" value="PI-PLCc_bacteria_like"/>
    <property type="match status" value="1"/>
</dbReference>
<comment type="caution">
    <text evidence="1">The sequence shown here is derived from an EMBL/GenBank/DDBJ whole genome shotgun (WGS) entry which is preliminary data.</text>
</comment>
<evidence type="ECO:0008006" key="3">
    <source>
        <dbReference type="Google" id="ProtNLM"/>
    </source>
</evidence>
<dbReference type="RefSeq" id="WP_254432754.1">
    <property type="nucleotide sequence ID" value="NZ_MKWS01000001.1"/>
</dbReference>
<proteinExistence type="predicted"/>